<dbReference type="SUPFAM" id="SSF52499">
    <property type="entry name" value="Isochorismatase-like hydrolases"/>
    <property type="match status" value="1"/>
</dbReference>
<dbReference type="Gene3D" id="3.40.50.850">
    <property type="entry name" value="Isochorismatase-like"/>
    <property type="match status" value="1"/>
</dbReference>
<dbReference type="InterPro" id="IPR000868">
    <property type="entry name" value="Isochorismatase-like_dom"/>
</dbReference>
<keyword evidence="1 3" id="KW-0378">Hydrolase</keyword>
<evidence type="ECO:0000313" key="3">
    <source>
        <dbReference type="EMBL" id="QHD49471.1"/>
    </source>
</evidence>
<dbReference type="Pfam" id="PF00857">
    <property type="entry name" value="Isochorismatase"/>
    <property type="match status" value="1"/>
</dbReference>
<dbReference type="RefSeq" id="WP_159341805.1">
    <property type="nucleotide sequence ID" value="NZ_CP024621.1"/>
</dbReference>
<name>A0A857GR22_9GAMM</name>
<dbReference type="Proteomes" id="UP000463949">
    <property type="component" value="Chromosome"/>
</dbReference>
<evidence type="ECO:0000313" key="4">
    <source>
        <dbReference type="Proteomes" id="UP000463949"/>
    </source>
</evidence>
<organism evidence="3 4">
    <name type="scientific">Vreelandella aquamarina</name>
    <dbReference type="NCBI Taxonomy" id="77097"/>
    <lineage>
        <taxon>Bacteria</taxon>
        <taxon>Pseudomonadati</taxon>
        <taxon>Pseudomonadota</taxon>
        <taxon>Gammaproteobacteria</taxon>
        <taxon>Oceanospirillales</taxon>
        <taxon>Halomonadaceae</taxon>
        <taxon>Vreelandella</taxon>
    </lineage>
</organism>
<dbReference type="AlphaFoldDB" id="A0A857GR22"/>
<dbReference type="OrthoDB" id="9791276at2"/>
<gene>
    <name evidence="3" type="ORF">CTT34_07075</name>
</gene>
<accession>A0A857GR22</accession>
<dbReference type="InterPro" id="IPR036380">
    <property type="entry name" value="Isochorismatase-like_sf"/>
</dbReference>
<sequence>MYATKNQRVALIIIDMQQGMATEKAGERNNPQAEANIQRLLATWQQSQQSVVHVRHLSRSPESPFWPGQSGVLFQPAFEPLATEHIVDKNVPDAFTHSGLERWLRVRGIYKLVIVGVSTSNSVEATVRSAGNLGFDTYVVSDATFTFAKQDYAGIYRTGEEVHAMSLANLDGEYAEVVSTEEALALL</sequence>
<dbReference type="PANTHER" id="PTHR43540">
    <property type="entry name" value="PEROXYUREIDOACRYLATE/UREIDOACRYLATE AMIDOHYDROLASE-RELATED"/>
    <property type="match status" value="1"/>
</dbReference>
<dbReference type="GO" id="GO:0016787">
    <property type="term" value="F:hydrolase activity"/>
    <property type="evidence" value="ECO:0007669"/>
    <property type="project" value="UniProtKB-KW"/>
</dbReference>
<dbReference type="CDD" id="cd01014">
    <property type="entry name" value="nicotinamidase_related"/>
    <property type="match status" value="1"/>
</dbReference>
<dbReference type="KEGG" id="hmd:CTT34_07075"/>
<proteinExistence type="predicted"/>
<evidence type="ECO:0000259" key="2">
    <source>
        <dbReference type="Pfam" id="PF00857"/>
    </source>
</evidence>
<dbReference type="EMBL" id="CP024621">
    <property type="protein sequence ID" value="QHD49471.1"/>
    <property type="molecule type" value="Genomic_DNA"/>
</dbReference>
<protein>
    <submittedName>
        <fullName evidence="3">Cysteine hydrolase</fullName>
    </submittedName>
</protein>
<dbReference type="PANTHER" id="PTHR43540:SF1">
    <property type="entry name" value="ISOCHORISMATASE HYDROLASE"/>
    <property type="match status" value="1"/>
</dbReference>
<feature type="domain" description="Isochorismatase-like" evidence="2">
    <location>
        <begin position="10"/>
        <end position="182"/>
    </location>
</feature>
<dbReference type="InterPro" id="IPR050272">
    <property type="entry name" value="Isochorismatase-like_hydrls"/>
</dbReference>
<reference evidence="3 4" key="1">
    <citation type="submission" date="2017-10" db="EMBL/GenBank/DDBJ databases">
        <title>Coral associated bacteria.</title>
        <authorList>
            <person name="Wang X."/>
        </authorList>
    </citation>
    <scope>NUCLEOTIDE SEQUENCE [LARGE SCALE GENOMIC DNA]</scope>
    <source>
        <strain evidence="3 4">SCSIO 43005</strain>
    </source>
</reference>
<evidence type="ECO:0000256" key="1">
    <source>
        <dbReference type="ARBA" id="ARBA00022801"/>
    </source>
</evidence>